<accession>A0A224YFB7</accession>
<dbReference type="AlphaFoldDB" id="A0A224YFB7"/>
<organism evidence="1">
    <name type="scientific">Rhipicephalus zambeziensis</name>
    <dbReference type="NCBI Taxonomy" id="60191"/>
    <lineage>
        <taxon>Eukaryota</taxon>
        <taxon>Metazoa</taxon>
        <taxon>Ecdysozoa</taxon>
        <taxon>Arthropoda</taxon>
        <taxon>Chelicerata</taxon>
        <taxon>Arachnida</taxon>
        <taxon>Acari</taxon>
        <taxon>Parasitiformes</taxon>
        <taxon>Ixodida</taxon>
        <taxon>Ixodoidea</taxon>
        <taxon>Ixodidae</taxon>
        <taxon>Rhipicephalinae</taxon>
        <taxon>Rhipicephalus</taxon>
        <taxon>Rhipicephalus</taxon>
    </lineage>
</organism>
<evidence type="ECO:0000313" key="1">
    <source>
        <dbReference type="EMBL" id="MAA12644.1"/>
    </source>
</evidence>
<name>A0A224YFB7_9ACAR</name>
<reference evidence="1" key="1">
    <citation type="journal article" date="2017" name="Parasit. Vectors">
        <title>Sialotranscriptomics of Rhipicephalus zambeziensis reveals intricate expression profiles of secretory proteins and suggests tight temporal transcriptional regulation during blood-feeding.</title>
        <authorList>
            <person name="de Castro M.H."/>
            <person name="de Klerk D."/>
            <person name="Pienaar R."/>
            <person name="Rees D.J.G."/>
            <person name="Mans B.J."/>
        </authorList>
    </citation>
    <scope>NUCLEOTIDE SEQUENCE</scope>
    <source>
        <tissue evidence="1">Salivary glands</tissue>
    </source>
</reference>
<proteinExistence type="predicted"/>
<sequence length="120" mass="13832">MPLSRLMPCVEVMRSAAAALLAESLRSMRICRCRYKDKMHPLPGANIQRTNVFNKYTHLNKPEQKTNIYNRVLSSSDNFFKVSLAKSLHESIINASQIAHTCFAIRHYVVKVEKLAKFFF</sequence>
<protein>
    <submittedName>
        <fullName evidence="1">Uncharacterized protein</fullName>
    </submittedName>
</protein>
<dbReference type="EMBL" id="GFPF01001498">
    <property type="protein sequence ID" value="MAA12644.1"/>
    <property type="molecule type" value="Transcribed_RNA"/>
</dbReference>